<dbReference type="CDD" id="cd00082">
    <property type="entry name" value="HisKA"/>
    <property type="match status" value="1"/>
</dbReference>
<protein>
    <recommendedName>
        <fullName evidence="2">histidine kinase</fullName>
        <ecNumber evidence="2">2.7.13.3</ecNumber>
    </recommendedName>
</protein>
<dbReference type="InterPro" id="IPR003661">
    <property type="entry name" value="HisK_dim/P_dom"/>
</dbReference>
<evidence type="ECO:0000256" key="2">
    <source>
        <dbReference type="ARBA" id="ARBA00012438"/>
    </source>
</evidence>
<evidence type="ECO:0000313" key="9">
    <source>
        <dbReference type="Proteomes" id="UP000238493"/>
    </source>
</evidence>
<comment type="caution">
    <text evidence="8">The sequence shown here is derived from an EMBL/GenBank/DDBJ whole genome shotgun (WGS) entry which is preliminary data.</text>
</comment>
<feature type="transmembrane region" description="Helical" evidence="6">
    <location>
        <begin position="166"/>
        <end position="188"/>
    </location>
</feature>
<evidence type="ECO:0000313" key="8">
    <source>
        <dbReference type="EMBL" id="PQA72295.1"/>
    </source>
</evidence>
<proteinExistence type="predicted"/>
<dbReference type="RefSeq" id="WP_104756882.1">
    <property type="nucleotide sequence ID" value="NZ_JBHEEO010000038.1"/>
</dbReference>
<organism evidence="8 9">
    <name type="scientific">Brucella oryzae</name>
    <dbReference type="NCBI Taxonomy" id="335286"/>
    <lineage>
        <taxon>Bacteria</taxon>
        <taxon>Pseudomonadati</taxon>
        <taxon>Pseudomonadota</taxon>
        <taxon>Alphaproteobacteria</taxon>
        <taxon>Hyphomicrobiales</taxon>
        <taxon>Brucellaceae</taxon>
        <taxon>Brucella/Ochrobactrum group</taxon>
        <taxon>Brucella</taxon>
    </lineage>
</organism>
<reference evidence="8 9" key="1">
    <citation type="submission" date="2018-02" db="EMBL/GenBank/DDBJ databases">
        <title>Draft genome sequence of Ochrobactrum oryzae found in Brazil.</title>
        <authorList>
            <person name="Cerdeira L."/>
            <person name="Andrade F."/>
            <person name="Zacariotto T."/>
            <person name="Barbosa B."/>
            <person name="Santos S."/>
            <person name="Cassetari V."/>
            <person name="Lincopan N."/>
        </authorList>
    </citation>
    <scope>NUCLEOTIDE SEQUENCE [LARGE SCALE GENOMIC DNA]</scope>
    <source>
        <strain evidence="8 9">OA447</strain>
    </source>
</reference>
<dbReference type="SMART" id="SM00387">
    <property type="entry name" value="HATPase_c"/>
    <property type="match status" value="1"/>
</dbReference>
<comment type="catalytic activity">
    <reaction evidence="1">
        <text>ATP + protein L-histidine = ADP + protein N-phospho-L-histidine.</text>
        <dbReference type="EC" id="2.7.13.3"/>
    </reaction>
</comment>
<keyword evidence="5 8" id="KW-0418">Kinase</keyword>
<keyword evidence="6" id="KW-0472">Membrane</keyword>
<dbReference type="Pfam" id="PF02518">
    <property type="entry name" value="HATPase_c"/>
    <property type="match status" value="1"/>
</dbReference>
<dbReference type="PANTHER" id="PTHR43547:SF2">
    <property type="entry name" value="HYBRID SIGNAL TRANSDUCTION HISTIDINE KINASE C"/>
    <property type="match status" value="1"/>
</dbReference>
<keyword evidence="9" id="KW-1185">Reference proteome</keyword>
<dbReference type="PROSITE" id="PS50109">
    <property type="entry name" value="HIS_KIN"/>
    <property type="match status" value="1"/>
</dbReference>
<keyword evidence="4" id="KW-0808">Transferase</keyword>
<dbReference type="EMBL" id="PTRC01000032">
    <property type="protein sequence ID" value="PQA72295.1"/>
    <property type="molecule type" value="Genomic_DNA"/>
</dbReference>
<evidence type="ECO:0000256" key="1">
    <source>
        <dbReference type="ARBA" id="ARBA00000085"/>
    </source>
</evidence>
<feature type="domain" description="Histidine kinase" evidence="7">
    <location>
        <begin position="239"/>
        <end position="454"/>
    </location>
</feature>
<dbReference type="GO" id="GO:0000155">
    <property type="term" value="F:phosphorelay sensor kinase activity"/>
    <property type="evidence" value="ECO:0007669"/>
    <property type="project" value="InterPro"/>
</dbReference>
<sequence>MTHERGYVVASVAILVFVAVLAYAFIQLLSIHKALSTFTGENMLWNVTETEREARRLSEALLLSSEYYENEDVAFRYDILLSRVKLINDSPQYDFYVSIDGKEHLEELNRILNVVQIALDDGKSNARRIYALLLPIFNSLSRLGNKTMIQQRVEAGKQRDNQLRAIYLLMMSSAGLLVSGAALSWLLMSNIRALNKTHAELFAYKEKLEDTVAERTAALLESLENERQTNAVYINFLTTVSHQFRTPIAIIDLIAQRFVRWPQDVTKAILVEKAQRIRTAIKRLNLIIDSTINNDRLTESGLDLLVTNINFSEVIQKACSYHSDIYPERRLNLFLPDKPIWTCGDATHLEQVIINFLSNAEKYSSLSTPVDIRLRTRADQIVCSVTDYGIGIPAEDQARIFDRFFRAANVSHLPGSGLGLSLSSMLAHLHGGKITCKSIPGSGTTFEFTLPLDGKKP</sequence>
<dbReference type="PANTHER" id="PTHR43547">
    <property type="entry name" value="TWO-COMPONENT HISTIDINE KINASE"/>
    <property type="match status" value="1"/>
</dbReference>
<dbReference type="InterPro" id="IPR005467">
    <property type="entry name" value="His_kinase_dom"/>
</dbReference>
<dbReference type="OrthoDB" id="9806130at2"/>
<dbReference type="Gene3D" id="3.30.565.10">
    <property type="entry name" value="Histidine kinase-like ATPase, C-terminal domain"/>
    <property type="match status" value="1"/>
</dbReference>
<evidence type="ECO:0000256" key="4">
    <source>
        <dbReference type="ARBA" id="ARBA00022679"/>
    </source>
</evidence>
<dbReference type="InterPro" id="IPR003594">
    <property type="entry name" value="HATPase_dom"/>
</dbReference>
<dbReference type="CDD" id="cd00075">
    <property type="entry name" value="HATPase"/>
    <property type="match status" value="1"/>
</dbReference>
<dbReference type="Proteomes" id="UP000238493">
    <property type="component" value="Unassembled WGS sequence"/>
</dbReference>
<feature type="transmembrane region" description="Helical" evidence="6">
    <location>
        <begin position="6"/>
        <end position="26"/>
    </location>
</feature>
<keyword evidence="6" id="KW-1133">Transmembrane helix</keyword>
<evidence type="ECO:0000256" key="3">
    <source>
        <dbReference type="ARBA" id="ARBA00022553"/>
    </source>
</evidence>
<gene>
    <name evidence="8" type="ORF">C3731_17390</name>
</gene>
<dbReference type="SUPFAM" id="SSF55874">
    <property type="entry name" value="ATPase domain of HSP90 chaperone/DNA topoisomerase II/histidine kinase"/>
    <property type="match status" value="1"/>
</dbReference>
<evidence type="ECO:0000259" key="7">
    <source>
        <dbReference type="PROSITE" id="PS50109"/>
    </source>
</evidence>
<dbReference type="InterPro" id="IPR036097">
    <property type="entry name" value="HisK_dim/P_sf"/>
</dbReference>
<dbReference type="Gene3D" id="1.10.287.130">
    <property type="match status" value="1"/>
</dbReference>
<dbReference type="EC" id="2.7.13.3" evidence="2"/>
<name>A0A2S7IWB1_9HYPH</name>
<dbReference type="SUPFAM" id="SSF47384">
    <property type="entry name" value="Homodimeric domain of signal transducing histidine kinase"/>
    <property type="match status" value="1"/>
</dbReference>
<dbReference type="InterPro" id="IPR036890">
    <property type="entry name" value="HATPase_C_sf"/>
</dbReference>
<keyword evidence="3" id="KW-0597">Phosphoprotein</keyword>
<dbReference type="PRINTS" id="PR00344">
    <property type="entry name" value="BCTRLSENSOR"/>
</dbReference>
<evidence type="ECO:0000256" key="5">
    <source>
        <dbReference type="ARBA" id="ARBA00022777"/>
    </source>
</evidence>
<dbReference type="InterPro" id="IPR004358">
    <property type="entry name" value="Sig_transdc_His_kin-like_C"/>
</dbReference>
<evidence type="ECO:0000256" key="6">
    <source>
        <dbReference type="SAM" id="Phobius"/>
    </source>
</evidence>
<dbReference type="AlphaFoldDB" id="A0A2S7IWB1"/>
<keyword evidence="6" id="KW-0812">Transmembrane</keyword>
<accession>A0A2S7IWB1</accession>
<dbReference type="FunFam" id="3.30.565.10:FF:000006">
    <property type="entry name" value="Sensor histidine kinase WalK"/>
    <property type="match status" value="1"/>
</dbReference>